<gene>
    <name evidence="9" type="ORF">ACFFX0_05520</name>
</gene>
<evidence type="ECO:0000256" key="3">
    <source>
        <dbReference type="ARBA" id="ARBA00023125"/>
    </source>
</evidence>
<dbReference type="InterPro" id="IPR016032">
    <property type="entry name" value="Sig_transdc_resp-reg_C-effctor"/>
</dbReference>
<evidence type="ECO:0000256" key="6">
    <source>
        <dbReference type="PROSITE-ProRule" id="PRU01091"/>
    </source>
</evidence>
<evidence type="ECO:0000256" key="4">
    <source>
        <dbReference type="ARBA" id="ARBA00023163"/>
    </source>
</evidence>
<dbReference type="SUPFAM" id="SSF52172">
    <property type="entry name" value="CheY-like"/>
    <property type="match status" value="1"/>
</dbReference>
<keyword evidence="4" id="KW-0804">Transcription</keyword>
<evidence type="ECO:0000259" key="8">
    <source>
        <dbReference type="PROSITE" id="PS51755"/>
    </source>
</evidence>
<dbReference type="InterPro" id="IPR039420">
    <property type="entry name" value="WalR-like"/>
</dbReference>
<evidence type="ECO:0000259" key="7">
    <source>
        <dbReference type="PROSITE" id="PS50110"/>
    </source>
</evidence>
<dbReference type="EMBL" id="JBHMFI010000001">
    <property type="protein sequence ID" value="MFB9070679.1"/>
    <property type="molecule type" value="Genomic_DNA"/>
</dbReference>
<dbReference type="InterPro" id="IPR001867">
    <property type="entry name" value="OmpR/PhoB-type_DNA-bd"/>
</dbReference>
<keyword evidence="1 5" id="KW-0597">Phosphoprotein</keyword>
<dbReference type="PANTHER" id="PTHR48111">
    <property type="entry name" value="REGULATOR OF RPOS"/>
    <property type="match status" value="1"/>
</dbReference>
<comment type="caution">
    <text evidence="9">The sequence shown here is derived from an EMBL/GenBank/DDBJ whole genome shotgun (WGS) entry which is preliminary data.</text>
</comment>
<dbReference type="Gene3D" id="6.10.250.690">
    <property type="match status" value="1"/>
</dbReference>
<dbReference type="Pfam" id="PF00486">
    <property type="entry name" value="Trans_reg_C"/>
    <property type="match status" value="1"/>
</dbReference>
<sequence length="241" mass="26170">MADSTSGRVLVVEDEPDLARLVGDYLRNANFEVEVVSDGLEAVEAVREHSPDVLVLDIGLPGIDGFEALRQVRVFSECHVLVLTARDDEVDKIVGLSLGADDYVTKPFSPRELVARVQSMMRRARSSSTAAVQASDESGLGRHAIGELVVDNAARDVRIAGLPVLLTKTEFDLLASLAAHPNQALSRRQLIEMVWGGGVMSDEHLVDVHLARVRRKLGEDAANPTYIHTVRGIGYRMVGPA</sequence>
<dbReference type="InterPro" id="IPR036388">
    <property type="entry name" value="WH-like_DNA-bd_sf"/>
</dbReference>
<dbReference type="SMART" id="SM00862">
    <property type="entry name" value="Trans_reg_C"/>
    <property type="match status" value="1"/>
</dbReference>
<name>A0ABV5FVH9_9MICC</name>
<feature type="domain" description="OmpR/PhoB-type" evidence="8">
    <location>
        <begin position="140"/>
        <end position="239"/>
    </location>
</feature>
<dbReference type="CDD" id="cd17574">
    <property type="entry name" value="REC_OmpR"/>
    <property type="match status" value="1"/>
</dbReference>
<dbReference type="PROSITE" id="PS50110">
    <property type="entry name" value="RESPONSE_REGULATORY"/>
    <property type="match status" value="1"/>
</dbReference>
<evidence type="ECO:0000256" key="2">
    <source>
        <dbReference type="ARBA" id="ARBA00023015"/>
    </source>
</evidence>
<dbReference type="Gene3D" id="1.10.10.10">
    <property type="entry name" value="Winged helix-like DNA-binding domain superfamily/Winged helix DNA-binding domain"/>
    <property type="match status" value="1"/>
</dbReference>
<dbReference type="PROSITE" id="PS51755">
    <property type="entry name" value="OMPR_PHOB"/>
    <property type="match status" value="1"/>
</dbReference>
<reference evidence="9 10" key="1">
    <citation type="submission" date="2024-09" db="EMBL/GenBank/DDBJ databases">
        <authorList>
            <person name="Sun Q."/>
            <person name="Mori K."/>
        </authorList>
    </citation>
    <scope>NUCLEOTIDE SEQUENCE [LARGE SCALE GENOMIC DNA]</scope>
    <source>
        <strain evidence="9 10">CCM 7609</strain>
    </source>
</reference>
<dbReference type="InterPro" id="IPR011006">
    <property type="entry name" value="CheY-like_superfamily"/>
</dbReference>
<protein>
    <submittedName>
        <fullName evidence="9">Response regulator transcription factor</fullName>
    </submittedName>
</protein>
<feature type="domain" description="Response regulatory" evidence="7">
    <location>
        <begin position="8"/>
        <end position="121"/>
    </location>
</feature>
<keyword evidence="10" id="KW-1185">Reference proteome</keyword>
<proteinExistence type="predicted"/>
<accession>A0ABV5FVH9</accession>
<feature type="DNA-binding region" description="OmpR/PhoB-type" evidence="6">
    <location>
        <begin position="140"/>
        <end position="239"/>
    </location>
</feature>
<evidence type="ECO:0000313" key="9">
    <source>
        <dbReference type="EMBL" id="MFB9070679.1"/>
    </source>
</evidence>
<dbReference type="Gene3D" id="3.40.50.2300">
    <property type="match status" value="1"/>
</dbReference>
<dbReference type="CDD" id="cd00383">
    <property type="entry name" value="trans_reg_C"/>
    <property type="match status" value="1"/>
</dbReference>
<dbReference type="SMART" id="SM00448">
    <property type="entry name" value="REC"/>
    <property type="match status" value="1"/>
</dbReference>
<dbReference type="InterPro" id="IPR001789">
    <property type="entry name" value="Sig_transdc_resp-reg_receiver"/>
</dbReference>
<keyword evidence="3 6" id="KW-0238">DNA-binding</keyword>
<organism evidence="9 10">
    <name type="scientific">Citricoccus parietis</name>
    <dbReference type="NCBI Taxonomy" id="592307"/>
    <lineage>
        <taxon>Bacteria</taxon>
        <taxon>Bacillati</taxon>
        <taxon>Actinomycetota</taxon>
        <taxon>Actinomycetes</taxon>
        <taxon>Micrococcales</taxon>
        <taxon>Micrococcaceae</taxon>
        <taxon>Citricoccus</taxon>
    </lineage>
</organism>
<evidence type="ECO:0000256" key="1">
    <source>
        <dbReference type="ARBA" id="ARBA00022553"/>
    </source>
</evidence>
<dbReference type="SUPFAM" id="SSF46894">
    <property type="entry name" value="C-terminal effector domain of the bipartite response regulators"/>
    <property type="match status" value="1"/>
</dbReference>
<keyword evidence="2" id="KW-0805">Transcription regulation</keyword>
<evidence type="ECO:0000256" key="5">
    <source>
        <dbReference type="PROSITE-ProRule" id="PRU00169"/>
    </source>
</evidence>
<dbReference type="PANTHER" id="PTHR48111:SF4">
    <property type="entry name" value="DNA-BINDING DUAL TRANSCRIPTIONAL REGULATOR OMPR"/>
    <property type="match status" value="1"/>
</dbReference>
<feature type="modified residue" description="4-aspartylphosphate" evidence="5">
    <location>
        <position position="57"/>
    </location>
</feature>
<dbReference type="Pfam" id="PF00072">
    <property type="entry name" value="Response_reg"/>
    <property type="match status" value="1"/>
</dbReference>
<dbReference type="RefSeq" id="WP_378042193.1">
    <property type="nucleotide sequence ID" value="NZ_JBHLWH010000032.1"/>
</dbReference>
<evidence type="ECO:0000313" key="10">
    <source>
        <dbReference type="Proteomes" id="UP001589575"/>
    </source>
</evidence>
<dbReference type="Proteomes" id="UP001589575">
    <property type="component" value="Unassembled WGS sequence"/>
</dbReference>